<dbReference type="Gene3D" id="2.60.260.20">
    <property type="entry name" value="Urease metallochaperone UreE, N-terminal domain"/>
    <property type="match status" value="1"/>
</dbReference>
<dbReference type="STRING" id="335543.Sfum_2613"/>
<evidence type="ECO:0000259" key="3">
    <source>
        <dbReference type="PROSITE" id="PS50076"/>
    </source>
</evidence>
<dbReference type="PROSITE" id="PS50076">
    <property type="entry name" value="DNAJ_2"/>
    <property type="match status" value="1"/>
</dbReference>
<proteinExistence type="predicted"/>
<dbReference type="OrthoDB" id="9779622at2"/>
<dbReference type="KEGG" id="sfu:Sfum_2613"/>
<dbReference type="Proteomes" id="UP000001784">
    <property type="component" value="Chromosome"/>
</dbReference>
<accession>A0LLI9</accession>
<dbReference type="AlphaFoldDB" id="A0LLI9"/>
<dbReference type="InterPro" id="IPR036869">
    <property type="entry name" value="J_dom_sf"/>
</dbReference>
<sequence>MRRVRTCHYKVLGISIRASAEEIRKAFRSLALRWHPDRNPSEPDAADRFREILNAYETLIDPGMRGRYDRARGYEKRKRSGSGRSFQTDDDGGSSFNDVFHEFFGISHRRVRERRGTDLRFDLQLPKTVAAEGTFEEITYSRMVFCRDCVGKGRKKPVRTCERCHGLGELEDPHTVRVWIPPGSKEGTRLRVQGGGDCLSPGIPPGDLVILLHIVDGQ</sequence>
<dbReference type="InterPro" id="IPR008971">
    <property type="entry name" value="HSP40/DnaJ_pept-bd"/>
</dbReference>
<dbReference type="SUPFAM" id="SSF49493">
    <property type="entry name" value="HSP40/DnaJ peptide-binding domain"/>
    <property type="match status" value="1"/>
</dbReference>
<dbReference type="InterPro" id="IPR001623">
    <property type="entry name" value="DnaJ_domain"/>
</dbReference>
<dbReference type="eggNOG" id="COG0484">
    <property type="taxonomic scope" value="Bacteria"/>
</dbReference>
<dbReference type="Pfam" id="PF00226">
    <property type="entry name" value="DnaJ"/>
    <property type="match status" value="1"/>
</dbReference>
<gene>
    <name evidence="4" type="ordered locus">Sfum_2613</name>
</gene>
<evidence type="ECO:0000256" key="1">
    <source>
        <dbReference type="ARBA" id="ARBA00023186"/>
    </source>
</evidence>
<evidence type="ECO:0000313" key="4">
    <source>
        <dbReference type="EMBL" id="ABK18291.1"/>
    </source>
</evidence>
<feature type="domain" description="J" evidence="3">
    <location>
        <begin position="7"/>
        <end position="72"/>
    </location>
</feature>
<dbReference type="GO" id="GO:0042026">
    <property type="term" value="P:protein refolding"/>
    <property type="evidence" value="ECO:0007669"/>
    <property type="project" value="TreeGrafter"/>
</dbReference>
<organism evidence="4 5">
    <name type="scientific">Syntrophobacter fumaroxidans (strain DSM 10017 / MPOB)</name>
    <dbReference type="NCBI Taxonomy" id="335543"/>
    <lineage>
        <taxon>Bacteria</taxon>
        <taxon>Pseudomonadati</taxon>
        <taxon>Thermodesulfobacteriota</taxon>
        <taxon>Syntrophobacteria</taxon>
        <taxon>Syntrophobacterales</taxon>
        <taxon>Syntrophobacteraceae</taxon>
        <taxon>Syntrophobacter</taxon>
    </lineage>
</organism>
<keyword evidence="4" id="KW-0346">Stress response</keyword>
<dbReference type="InterPro" id="IPR018253">
    <property type="entry name" value="DnaJ_domain_CS"/>
</dbReference>
<dbReference type="Gene3D" id="1.10.287.110">
    <property type="entry name" value="DnaJ domain"/>
    <property type="match status" value="1"/>
</dbReference>
<dbReference type="PANTHER" id="PTHR43096">
    <property type="entry name" value="DNAJ HOMOLOG 1, MITOCHONDRIAL-RELATED"/>
    <property type="match status" value="1"/>
</dbReference>
<dbReference type="SUPFAM" id="SSF46565">
    <property type="entry name" value="Chaperone J-domain"/>
    <property type="match status" value="1"/>
</dbReference>
<evidence type="ECO:0000256" key="2">
    <source>
        <dbReference type="SAM" id="MobiDB-lite"/>
    </source>
</evidence>
<dbReference type="PANTHER" id="PTHR43096:SF52">
    <property type="entry name" value="DNAJ HOMOLOG 1, MITOCHONDRIAL-RELATED"/>
    <property type="match status" value="1"/>
</dbReference>
<dbReference type="InParanoid" id="A0LLI9"/>
<keyword evidence="5" id="KW-1185">Reference proteome</keyword>
<feature type="region of interest" description="Disordered" evidence="2">
    <location>
        <begin position="72"/>
        <end position="91"/>
    </location>
</feature>
<reference evidence="4 5" key="1">
    <citation type="submission" date="2006-10" db="EMBL/GenBank/DDBJ databases">
        <title>Complete sequence of Syntrophobacter fumaroxidans MPOB.</title>
        <authorList>
            <consortium name="US DOE Joint Genome Institute"/>
            <person name="Copeland A."/>
            <person name="Lucas S."/>
            <person name="Lapidus A."/>
            <person name="Barry K."/>
            <person name="Detter J.C."/>
            <person name="Glavina del Rio T."/>
            <person name="Hammon N."/>
            <person name="Israni S."/>
            <person name="Pitluck S."/>
            <person name="Goltsman E.G."/>
            <person name="Martinez M."/>
            <person name="Schmutz J."/>
            <person name="Larimer F."/>
            <person name="Land M."/>
            <person name="Hauser L."/>
            <person name="Kyrpides N."/>
            <person name="Kim E."/>
            <person name="Boone D.R."/>
            <person name="Brockman F."/>
            <person name="Culley D."/>
            <person name="Ferry J."/>
            <person name="Gunsalus R."/>
            <person name="McInerney M.J."/>
            <person name="Morrison M."/>
            <person name="Plugge C."/>
            <person name="Rohlin L."/>
            <person name="Scholten J."/>
            <person name="Sieber J."/>
            <person name="Stams A.J.M."/>
            <person name="Worm P."/>
            <person name="Henstra A.M."/>
            <person name="Richardson P."/>
        </authorList>
    </citation>
    <scope>NUCLEOTIDE SEQUENCE [LARGE SCALE GENOMIC DNA]</scope>
    <source>
        <strain evidence="5">DSM 10017 / MPOB</strain>
    </source>
</reference>
<dbReference type="PROSITE" id="PS00636">
    <property type="entry name" value="DNAJ_1"/>
    <property type="match status" value="1"/>
</dbReference>
<dbReference type="PRINTS" id="PR00625">
    <property type="entry name" value="JDOMAIN"/>
</dbReference>
<keyword evidence="1" id="KW-0143">Chaperone</keyword>
<dbReference type="RefSeq" id="WP_011699458.1">
    <property type="nucleotide sequence ID" value="NC_008554.1"/>
</dbReference>
<dbReference type="InterPro" id="IPR002939">
    <property type="entry name" value="DnaJ_C"/>
</dbReference>
<dbReference type="GO" id="GO:0005737">
    <property type="term" value="C:cytoplasm"/>
    <property type="evidence" value="ECO:0007669"/>
    <property type="project" value="TreeGrafter"/>
</dbReference>
<dbReference type="EMBL" id="CP000478">
    <property type="protein sequence ID" value="ABK18291.1"/>
    <property type="molecule type" value="Genomic_DNA"/>
</dbReference>
<dbReference type="HOGENOM" id="CLU_017633_0_7_7"/>
<dbReference type="SMART" id="SM00271">
    <property type="entry name" value="DnaJ"/>
    <property type="match status" value="1"/>
</dbReference>
<dbReference type="GO" id="GO:0051082">
    <property type="term" value="F:unfolded protein binding"/>
    <property type="evidence" value="ECO:0007669"/>
    <property type="project" value="InterPro"/>
</dbReference>
<protein>
    <submittedName>
        <fullName evidence="4">Heat shock protein DnaJ domain protein</fullName>
    </submittedName>
</protein>
<evidence type="ECO:0000313" key="5">
    <source>
        <dbReference type="Proteomes" id="UP000001784"/>
    </source>
</evidence>
<dbReference type="Pfam" id="PF01556">
    <property type="entry name" value="DnaJ_C"/>
    <property type="match status" value="1"/>
</dbReference>
<dbReference type="CDD" id="cd06257">
    <property type="entry name" value="DnaJ"/>
    <property type="match status" value="1"/>
</dbReference>
<name>A0LLI9_SYNFM</name>